<dbReference type="Proteomes" id="UP000035930">
    <property type="component" value="Chromosome"/>
</dbReference>
<feature type="region of interest" description="Disordered" evidence="1">
    <location>
        <begin position="1"/>
        <end position="22"/>
    </location>
</feature>
<keyword evidence="3" id="KW-1185">Reference proteome</keyword>
<evidence type="ECO:0000313" key="2">
    <source>
        <dbReference type="EMBL" id="AKN89424.1"/>
    </source>
</evidence>
<dbReference type="EMBL" id="CP011923">
    <property type="protein sequence ID" value="AKN89424.1"/>
    <property type="molecule type" value="Genomic_DNA"/>
</dbReference>
<accession>A0ABN4H9B4</accession>
<evidence type="ECO:0000313" key="3">
    <source>
        <dbReference type="Proteomes" id="UP000035930"/>
    </source>
</evidence>
<dbReference type="GeneID" id="69248357"/>
<dbReference type="RefSeq" id="WP_014715677.1">
    <property type="nucleotide sequence ID" value="NZ_CP011923.2"/>
</dbReference>
<reference evidence="2" key="1">
    <citation type="submission" date="2017-08" db="EMBL/GenBank/DDBJ databases">
        <title>Complete Genome Sequence of Francisella noatunensis subsp. orientalis strain FNO190.</title>
        <authorList>
            <person name="Pereira F.L."/>
            <person name="Goncalves L.A."/>
            <person name="Guilherme T.C."/>
            <person name="Soares S.C."/>
            <person name="Dorella F.A."/>
            <person name="Carvalho A.F."/>
            <person name="Leibowitz M.P."/>
            <person name="Leal C.A.G."/>
            <person name="Azevedo V.A.C."/>
            <person name="Figueiredo H.C.P."/>
        </authorList>
    </citation>
    <scope>NUCLEOTIDE SEQUENCE</scope>
    <source>
        <strain evidence="2">FNO190</strain>
    </source>
</reference>
<protein>
    <submittedName>
        <fullName evidence="2">Uncharacterized protein</fullName>
    </submittedName>
</protein>
<sequence length="86" mass="9905">MCTTCGCGTDSNHHHHHHGHEGDAVKLEKAILESISKYIALNFIDGNPNIINNNKSYNEIYKLQKDFINEHKKLEETIYKIINTQK</sequence>
<name>A0ABN4H9B4_9GAMM</name>
<evidence type="ECO:0000256" key="1">
    <source>
        <dbReference type="SAM" id="MobiDB-lite"/>
    </source>
</evidence>
<gene>
    <name evidence="2" type="ORF">FNO190_1873</name>
</gene>
<proteinExistence type="predicted"/>
<organism evidence="2 3">
    <name type="scientific">Francisella orientalis</name>
    <dbReference type="NCBI Taxonomy" id="299583"/>
    <lineage>
        <taxon>Bacteria</taxon>
        <taxon>Pseudomonadati</taxon>
        <taxon>Pseudomonadota</taxon>
        <taxon>Gammaproteobacteria</taxon>
        <taxon>Thiotrichales</taxon>
        <taxon>Francisellaceae</taxon>
        <taxon>Francisella</taxon>
    </lineage>
</organism>